<evidence type="ECO:0000256" key="1">
    <source>
        <dbReference type="SAM" id="SignalP"/>
    </source>
</evidence>
<feature type="chain" id="PRO_5040447939" evidence="1">
    <location>
        <begin position="23"/>
        <end position="130"/>
    </location>
</feature>
<keyword evidence="3" id="KW-1185">Reference proteome</keyword>
<name>A0A9N8HPA5_9STRA</name>
<evidence type="ECO:0000313" key="3">
    <source>
        <dbReference type="Proteomes" id="UP001153069"/>
    </source>
</evidence>
<comment type="caution">
    <text evidence="2">The sequence shown here is derived from an EMBL/GenBank/DDBJ whole genome shotgun (WGS) entry which is preliminary data.</text>
</comment>
<proteinExistence type="predicted"/>
<sequence length="130" mass="14291">MMMLRSTTTIAAVLWLCVSVDAFLGPQQRQQQHPSSVLQSVPETTEDPCWQDLYDEDCAMSSVYSASFVAGKWIKSMPCAKGLDEDCDMGDLDVPEMRPEAGVDNVDVMGFLGLKKAEPVQKSDEDEVAP</sequence>
<dbReference type="EMBL" id="CAICTM010000885">
    <property type="protein sequence ID" value="CAB9517858.1"/>
    <property type="molecule type" value="Genomic_DNA"/>
</dbReference>
<evidence type="ECO:0000313" key="2">
    <source>
        <dbReference type="EMBL" id="CAB9517858.1"/>
    </source>
</evidence>
<dbReference type="AlphaFoldDB" id="A0A9N8HPA5"/>
<feature type="signal peptide" evidence="1">
    <location>
        <begin position="1"/>
        <end position="22"/>
    </location>
</feature>
<dbReference type="Proteomes" id="UP001153069">
    <property type="component" value="Unassembled WGS sequence"/>
</dbReference>
<accession>A0A9N8HPA5</accession>
<gene>
    <name evidence="2" type="ORF">SEMRO_887_G216260.1</name>
</gene>
<protein>
    <submittedName>
        <fullName evidence="2">Uncharacterized protein</fullName>
    </submittedName>
</protein>
<organism evidence="2 3">
    <name type="scientific">Seminavis robusta</name>
    <dbReference type="NCBI Taxonomy" id="568900"/>
    <lineage>
        <taxon>Eukaryota</taxon>
        <taxon>Sar</taxon>
        <taxon>Stramenopiles</taxon>
        <taxon>Ochrophyta</taxon>
        <taxon>Bacillariophyta</taxon>
        <taxon>Bacillariophyceae</taxon>
        <taxon>Bacillariophycidae</taxon>
        <taxon>Naviculales</taxon>
        <taxon>Naviculaceae</taxon>
        <taxon>Seminavis</taxon>
    </lineage>
</organism>
<keyword evidence="1" id="KW-0732">Signal</keyword>
<dbReference type="OrthoDB" id="193118at2759"/>
<reference evidence="2" key="1">
    <citation type="submission" date="2020-06" db="EMBL/GenBank/DDBJ databases">
        <authorList>
            <consortium name="Plant Systems Biology data submission"/>
        </authorList>
    </citation>
    <scope>NUCLEOTIDE SEQUENCE</scope>
    <source>
        <strain evidence="2">D6</strain>
    </source>
</reference>